<feature type="region of interest" description="Disordered" evidence="1">
    <location>
        <begin position="1"/>
        <end position="23"/>
    </location>
</feature>
<dbReference type="GeneID" id="95780024"/>
<evidence type="ECO:0000313" key="3">
    <source>
        <dbReference type="EMBL" id="RXS65354.1"/>
    </source>
</evidence>
<dbReference type="EMBL" id="SDIF01000052">
    <property type="protein sequence ID" value="RXS65354.1"/>
    <property type="molecule type" value="Genomic_DNA"/>
</dbReference>
<sequence length="232" mass="25053">MGDADRLPDGADRVPNEAAANGGTVVPSRRWYRDPVLLVPAAVTIVAAIIALVPYFFPQQQPDGQGTGKYVDPEECLTVGWPGPGTAEPQQVRANTDVAGYAILRQKPCWRALKPQPSTRFDPAAGISVLCWVNADDVIDTSKVSRYGWYLVADPAHPGQTIGWTPQWPYKAPEQDVPTCGQHAQGSLSPVTLVAAALACITAIFLIILAIRRRRRDLPQPAGPPAFDNEQP</sequence>
<name>A0A4Q1QZ86_9ACTN</name>
<dbReference type="RefSeq" id="WP_129248832.1">
    <property type="nucleotide sequence ID" value="NZ_JABZEL010000015.1"/>
</dbReference>
<keyword evidence="2" id="KW-0812">Transmembrane</keyword>
<feature type="transmembrane region" description="Helical" evidence="2">
    <location>
        <begin position="36"/>
        <end position="57"/>
    </location>
</feature>
<evidence type="ECO:0000256" key="1">
    <source>
        <dbReference type="SAM" id="MobiDB-lite"/>
    </source>
</evidence>
<reference evidence="3 4" key="1">
    <citation type="submission" date="2019-01" db="EMBL/GenBank/DDBJ databases">
        <title>Draft genome sequences of the type strain Streptomyces sioyaensis DSM 40032 and its novel strain, TM32, a thermotolerant antibiotics-producing actinobacterium.</title>
        <authorList>
            <person name="Nakaew N."/>
            <person name="Lumyong S."/>
            <person name="Sloan W.T."/>
            <person name="Sungthong R."/>
        </authorList>
    </citation>
    <scope>NUCLEOTIDE SEQUENCE [LARGE SCALE GENOMIC DNA]</scope>
    <source>
        <strain evidence="3 4">DSM 40032</strain>
    </source>
</reference>
<proteinExistence type="predicted"/>
<keyword evidence="2" id="KW-1133">Transmembrane helix</keyword>
<evidence type="ECO:0000256" key="2">
    <source>
        <dbReference type="SAM" id="Phobius"/>
    </source>
</evidence>
<dbReference type="AlphaFoldDB" id="A0A4Q1QZ86"/>
<evidence type="ECO:0000313" key="4">
    <source>
        <dbReference type="Proteomes" id="UP000289482"/>
    </source>
</evidence>
<keyword evidence="4" id="KW-1185">Reference proteome</keyword>
<comment type="caution">
    <text evidence="3">The sequence shown here is derived from an EMBL/GenBank/DDBJ whole genome shotgun (WGS) entry which is preliminary data.</text>
</comment>
<organism evidence="3 4">
    <name type="scientific">Streptomyces sioyaensis</name>
    <dbReference type="NCBI Taxonomy" id="67364"/>
    <lineage>
        <taxon>Bacteria</taxon>
        <taxon>Bacillati</taxon>
        <taxon>Actinomycetota</taxon>
        <taxon>Actinomycetes</taxon>
        <taxon>Kitasatosporales</taxon>
        <taxon>Streptomycetaceae</taxon>
        <taxon>Streptomyces</taxon>
    </lineage>
</organism>
<protein>
    <submittedName>
        <fullName evidence="3">Uncharacterized protein</fullName>
    </submittedName>
</protein>
<accession>A0A4Q1QZ86</accession>
<gene>
    <name evidence="3" type="ORF">EST54_19000</name>
</gene>
<feature type="transmembrane region" description="Helical" evidence="2">
    <location>
        <begin position="188"/>
        <end position="211"/>
    </location>
</feature>
<keyword evidence="2" id="KW-0472">Membrane</keyword>
<dbReference type="Proteomes" id="UP000289482">
    <property type="component" value="Unassembled WGS sequence"/>
</dbReference>
<feature type="compositionally biased region" description="Basic and acidic residues" evidence="1">
    <location>
        <begin position="1"/>
        <end position="15"/>
    </location>
</feature>